<evidence type="ECO:0000256" key="1">
    <source>
        <dbReference type="SAM" id="MobiDB-lite"/>
    </source>
</evidence>
<protein>
    <submittedName>
        <fullName evidence="2">Uncharacterized protein</fullName>
    </submittedName>
</protein>
<dbReference type="Proteomes" id="UP001203852">
    <property type="component" value="Unassembled WGS sequence"/>
</dbReference>
<evidence type="ECO:0000313" key="2">
    <source>
        <dbReference type="EMBL" id="KAI1615702.1"/>
    </source>
</evidence>
<comment type="caution">
    <text evidence="2">The sequence shown here is derived from an EMBL/GenBank/DDBJ whole genome shotgun (WGS) entry which is preliminary data.</text>
</comment>
<sequence>MADKVHKKTQDLVWDIKSGLHGIHGAGEALRGGAMEALDGIFHKHEGEERNKEIAERGLAEIREGEAGVEGKRQHNAVAGQGSHLATANASVTVPAQPSAGVGPGSRDGLREAKLANPNHLDHSTGPGSGVRFA</sequence>
<organism evidence="2 3">
    <name type="scientific">Exophiala viscosa</name>
    <dbReference type="NCBI Taxonomy" id="2486360"/>
    <lineage>
        <taxon>Eukaryota</taxon>
        <taxon>Fungi</taxon>
        <taxon>Dikarya</taxon>
        <taxon>Ascomycota</taxon>
        <taxon>Pezizomycotina</taxon>
        <taxon>Eurotiomycetes</taxon>
        <taxon>Chaetothyriomycetidae</taxon>
        <taxon>Chaetothyriales</taxon>
        <taxon>Herpotrichiellaceae</taxon>
        <taxon>Exophiala</taxon>
    </lineage>
</organism>
<keyword evidence="3" id="KW-1185">Reference proteome</keyword>
<name>A0AAN6E1U6_9EURO</name>
<evidence type="ECO:0000313" key="3">
    <source>
        <dbReference type="Proteomes" id="UP001203852"/>
    </source>
</evidence>
<gene>
    <name evidence="2" type="ORF">EDD36DRAFT_195074</name>
</gene>
<reference evidence="2" key="1">
    <citation type="journal article" date="2022" name="bioRxiv">
        <title>Deciphering the potential niche of two novel black yeast fungi from a biological soil crust based on their genomes, phenotypes, and melanin regulation.</title>
        <authorList>
            <consortium name="DOE Joint Genome Institute"/>
            <person name="Carr E.C."/>
            <person name="Barton Q."/>
            <person name="Grambo S."/>
            <person name="Sullivan M."/>
            <person name="Renfro C.M."/>
            <person name="Kuo A."/>
            <person name="Pangilinan J."/>
            <person name="Lipzen A."/>
            <person name="Keymanesh K."/>
            <person name="Savage E."/>
            <person name="Barry K."/>
            <person name="Grigoriev I.V."/>
            <person name="Riekhof W.R."/>
            <person name="Harris S.S."/>
        </authorList>
    </citation>
    <scope>NUCLEOTIDE SEQUENCE</scope>
    <source>
        <strain evidence="2">JF 03-4F</strain>
    </source>
</reference>
<accession>A0AAN6E1U6</accession>
<proteinExistence type="predicted"/>
<feature type="region of interest" description="Disordered" evidence="1">
    <location>
        <begin position="95"/>
        <end position="134"/>
    </location>
</feature>
<dbReference type="AlphaFoldDB" id="A0AAN6E1U6"/>
<dbReference type="EMBL" id="MU404352">
    <property type="protein sequence ID" value="KAI1615702.1"/>
    <property type="molecule type" value="Genomic_DNA"/>
</dbReference>